<protein>
    <submittedName>
        <fullName evidence="2">Uncharacterized protein</fullName>
    </submittedName>
</protein>
<name>A0ABT0ZZ49_9PSEU</name>
<feature type="transmembrane region" description="Helical" evidence="1">
    <location>
        <begin position="6"/>
        <end position="26"/>
    </location>
</feature>
<feature type="transmembrane region" description="Helical" evidence="1">
    <location>
        <begin position="47"/>
        <end position="66"/>
    </location>
</feature>
<dbReference type="Proteomes" id="UP001165283">
    <property type="component" value="Unassembled WGS sequence"/>
</dbReference>
<reference evidence="2" key="1">
    <citation type="submission" date="2021-04" db="EMBL/GenBank/DDBJ databases">
        <title>Pseudonocardia sp. nov., isolated from sandy soil of mangrove forest.</title>
        <authorList>
            <person name="Zan Z."/>
            <person name="Huang R."/>
            <person name="Liu W."/>
        </authorList>
    </citation>
    <scope>NUCLEOTIDE SEQUENCE</scope>
    <source>
        <strain evidence="2">S2-4</strain>
    </source>
</reference>
<keyword evidence="1" id="KW-1133">Transmembrane helix</keyword>
<gene>
    <name evidence="2" type="ORF">KDL28_13100</name>
</gene>
<evidence type="ECO:0000313" key="2">
    <source>
        <dbReference type="EMBL" id="MCO1655991.1"/>
    </source>
</evidence>
<proteinExistence type="predicted"/>
<feature type="transmembrane region" description="Helical" evidence="1">
    <location>
        <begin position="72"/>
        <end position="94"/>
    </location>
</feature>
<evidence type="ECO:0000313" key="3">
    <source>
        <dbReference type="Proteomes" id="UP001165283"/>
    </source>
</evidence>
<organism evidence="2 3">
    <name type="scientific">Pseudonocardia humida</name>
    <dbReference type="NCBI Taxonomy" id="2800819"/>
    <lineage>
        <taxon>Bacteria</taxon>
        <taxon>Bacillati</taxon>
        <taxon>Actinomycetota</taxon>
        <taxon>Actinomycetes</taxon>
        <taxon>Pseudonocardiales</taxon>
        <taxon>Pseudonocardiaceae</taxon>
        <taxon>Pseudonocardia</taxon>
    </lineage>
</organism>
<comment type="caution">
    <text evidence="2">The sequence shown here is derived from an EMBL/GenBank/DDBJ whole genome shotgun (WGS) entry which is preliminary data.</text>
</comment>
<accession>A0ABT0ZZ49</accession>
<keyword evidence="3" id="KW-1185">Reference proteome</keyword>
<dbReference type="RefSeq" id="WP_252438301.1">
    <property type="nucleotide sequence ID" value="NZ_JAGSOV010000027.1"/>
</dbReference>
<keyword evidence="1" id="KW-0472">Membrane</keyword>
<keyword evidence="1" id="KW-0812">Transmembrane</keyword>
<evidence type="ECO:0000256" key="1">
    <source>
        <dbReference type="SAM" id="Phobius"/>
    </source>
</evidence>
<dbReference type="EMBL" id="JAGSOV010000027">
    <property type="protein sequence ID" value="MCO1655991.1"/>
    <property type="molecule type" value="Genomic_DNA"/>
</dbReference>
<sequence length="110" mass="11402">MTTSQWISIGCGLLMLTTASVGLGIARPSGRAATERPRAVRALRHTMVGVLLVGASAVSAAVRHTAPEGGGTWWPVGEAVLQILGCLVAVVGLARIYRAARRTEDPAGTR</sequence>